<dbReference type="InterPro" id="IPR047610">
    <property type="entry name" value="ImuA_translesion"/>
</dbReference>
<dbReference type="EMBL" id="SNZH01000015">
    <property type="protein sequence ID" value="TDR39688.1"/>
    <property type="molecule type" value="Genomic_DNA"/>
</dbReference>
<name>A0A4R6YPG5_9GAMM</name>
<evidence type="ECO:0000256" key="1">
    <source>
        <dbReference type="ARBA" id="ARBA00022763"/>
    </source>
</evidence>
<comment type="caution">
    <text evidence="2">The sequence shown here is derived from an EMBL/GenBank/DDBJ whole genome shotgun (WGS) entry which is preliminary data.</text>
</comment>
<dbReference type="OrthoDB" id="9811176at2"/>
<dbReference type="NCBIfam" id="NF033429">
    <property type="entry name" value="ImuA_translesion"/>
    <property type="match status" value="1"/>
</dbReference>
<dbReference type="SUPFAM" id="SSF52540">
    <property type="entry name" value="P-loop containing nucleoside triphosphate hydrolases"/>
    <property type="match status" value="1"/>
</dbReference>
<dbReference type="InterPro" id="IPR050356">
    <property type="entry name" value="SulA_CellDiv_inhibitor"/>
</dbReference>
<gene>
    <name evidence="2" type="ORF">DFR29_11576</name>
</gene>
<organism evidence="2 3">
    <name type="scientific">Tahibacter aquaticus</name>
    <dbReference type="NCBI Taxonomy" id="520092"/>
    <lineage>
        <taxon>Bacteria</taxon>
        <taxon>Pseudomonadati</taxon>
        <taxon>Pseudomonadota</taxon>
        <taxon>Gammaproteobacteria</taxon>
        <taxon>Lysobacterales</taxon>
        <taxon>Rhodanobacteraceae</taxon>
        <taxon>Tahibacter</taxon>
    </lineage>
</organism>
<dbReference type="Proteomes" id="UP000295293">
    <property type="component" value="Unassembled WGS sequence"/>
</dbReference>
<keyword evidence="1" id="KW-0227">DNA damage</keyword>
<dbReference type="GO" id="GO:0006281">
    <property type="term" value="P:DNA repair"/>
    <property type="evidence" value="ECO:0007669"/>
    <property type="project" value="TreeGrafter"/>
</dbReference>
<sequence length="208" mass="22012">MGAVVALDRLLADRTVWRGNAPPRTEAPAQPTGFPALDAVLPFGGWPPASLSEVLTACDGVGELALLWPTLARLTAARRPVVVVGPPYLPYAPAWHLAGVALDHVAVVRADERGALWAAEQCLRSSACGAVLCWPARATDQALRRLQVASETGQALGIAFRPERVADNPSPAALRLRVQGNPRRVQVLKCRGANPPAHSIPLPPFALS</sequence>
<dbReference type="PANTHER" id="PTHR35369">
    <property type="entry name" value="BLR3025 PROTEIN-RELATED"/>
    <property type="match status" value="1"/>
</dbReference>
<dbReference type="AlphaFoldDB" id="A0A4R6YPG5"/>
<evidence type="ECO:0000313" key="3">
    <source>
        <dbReference type="Proteomes" id="UP000295293"/>
    </source>
</evidence>
<dbReference type="RefSeq" id="WP_133820687.1">
    <property type="nucleotide sequence ID" value="NZ_SNZH01000015.1"/>
</dbReference>
<accession>A0A4R6YPG5</accession>
<dbReference type="InterPro" id="IPR017166">
    <property type="entry name" value="UCP037290"/>
</dbReference>
<evidence type="ECO:0000313" key="2">
    <source>
        <dbReference type="EMBL" id="TDR39688.1"/>
    </source>
</evidence>
<proteinExistence type="predicted"/>
<reference evidence="2 3" key="1">
    <citation type="submission" date="2019-03" db="EMBL/GenBank/DDBJ databases">
        <title>Genomic Encyclopedia of Type Strains, Phase IV (KMG-IV): sequencing the most valuable type-strain genomes for metagenomic binning, comparative biology and taxonomic classification.</title>
        <authorList>
            <person name="Goeker M."/>
        </authorList>
    </citation>
    <scope>NUCLEOTIDE SEQUENCE [LARGE SCALE GENOMIC DNA]</scope>
    <source>
        <strain evidence="2 3">DSM 21667</strain>
    </source>
</reference>
<dbReference type="PANTHER" id="PTHR35369:SF3">
    <property type="entry name" value="TRANSLESION DNA SYNTHESIS-ASSOCIATED PROTEIN IMUA"/>
    <property type="match status" value="1"/>
</dbReference>
<keyword evidence="3" id="KW-1185">Reference proteome</keyword>
<dbReference type="InterPro" id="IPR027417">
    <property type="entry name" value="P-loop_NTPase"/>
</dbReference>
<dbReference type="Gene3D" id="3.40.50.300">
    <property type="entry name" value="P-loop containing nucleotide triphosphate hydrolases"/>
    <property type="match status" value="1"/>
</dbReference>
<protein>
    <recommendedName>
        <fullName evidence="4">Cell division inhibitor SulA/protein ImuA</fullName>
    </recommendedName>
</protein>
<dbReference type="PIRSF" id="PIRSF037290">
    <property type="entry name" value="UCP037290"/>
    <property type="match status" value="1"/>
</dbReference>
<evidence type="ECO:0008006" key="4">
    <source>
        <dbReference type="Google" id="ProtNLM"/>
    </source>
</evidence>